<dbReference type="RefSeq" id="WP_183501514.1">
    <property type="nucleotide sequence ID" value="NZ_BSPG01000005.1"/>
</dbReference>
<comment type="subcellular location">
    <subcellularLocation>
        <location evidence="1">Cell inner membrane</location>
        <topology evidence="1">Multi-pass membrane protein</topology>
    </subcellularLocation>
</comment>
<comment type="caution">
    <text evidence="11">The sequence shown here is derived from an EMBL/GenBank/DDBJ whole genome shotgun (WGS) entry which is preliminary data.</text>
</comment>
<feature type="transmembrane region" description="Helical" evidence="9">
    <location>
        <begin position="6"/>
        <end position="26"/>
    </location>
</feature>
<evidence type="ECO:0000313" key="10">
    <source>
        <dbReference type="EMBL" id="GLS43591.1"/>
    </source>
</evidence>
<evidence type="ECO:0000256" key="7">
    <source>
        <dbReference type="ARBA" id="ARBA00023136"/>
    </source>
</evidence>
<keyword evidence="7 9" id="KW-0472">Membrane</keyword>
<evidence type="ECO:0000256" key="2">
    <source>
        <dbReference type="ARBA" id="ARBA00022448"/>
    </source>
</evidence>
<keyword evidence="2" id="KW-0813">Transport</keyword>
<dbReference type="Proteomes" id="UP001156881">
    <property type="component" value="Unassembled WGS sequence"/>
</dbReference>
<keyword evidence="6 9" id="KW-1133">Transmembrane helix</keyword>
<dbReference type="PANTHER" id="PTHR30574">
    <property type="entry name" value="INNER MEMBRANE PROTEIN YEDE"/>
    <property type="match status" value="1"/>
</dbReference>
<dbReference type="PANTHER" id="PTHR30574:SF1">
    <property type="entry name" value="SULPHUR TRANSPORT DOMAIN-CONTAINING PROTEIN"/>
    <property type="match status" value="1"/>
</dbReference>
<feature type="transmembrane region" description="Helical" evidence="9">
    <location>
        <begin position="116"/>
        <end position="137"/>
    </location>
</feature>
<reference evidence="11 12" key="3">
    <citation type="submission" date="2020-08" db="EMBL/GenBank/DDBJ databases">
        <title>Genomic Encyclopedia of Type Strains, Phase IV (KMG-IV): sequencing the most valuable type-strain genomes for metagenomic binning, comparative biology and taxonomic classification.</title>
        <authorList>
            <person name="Goeker M."/>
        </authorList>
    </citation>
    <scope>NUCLEOTIDE SEQUENCE [LARGE SCALE GENOMIC DNA]</scope>
    <source>
        <strain evidence="11 12">DSM 24105</strain>
    </source>
</reference>
<reference evidence="10" key="4">
    <citation type="submission" date="2023-01" db="EMBL/GenBank/DDBJ databases">
        <title>Draft genome sequence of Methylobacterium brachythecii strain NBRC 107710.</title>
        <authorList>
            <person name="Sun Q."/>
            <person name="Mori K."/>
        </authorList>
    </citation>
    <scope>NUCLEOTIDE SEQUENCE</scope>
    <source>
        <strain evidence="10">NBRC 107710</strain>
    </source>
</reference>
<reference evidence="10" key="1">
    <citation type="journal article" date="2014" name="Int. J. Syst. Evol. Microbiol.">
        <title>Complete genome of a new Firmicutes species belonging to the dominant human colonic microbiota ('Ruminococcus bicirculans') reveals two chromosomes and a selective capacity to utilize plant glucans.</title>
        <authorList>
            <consortium name="NISC Comparative Sequencing Program"/>
            <person name="Wegmann U."/>
            <person name="Louis P."/>
            <person name="Goesmann A."/>
            <person name="Henrissat B."/>
            <person name="Duncan S.H."/>
            <person name="Flint H.J."/>
        </authorList>
    </citation>
    <scope>NUCLEOTIDE SEQUENCE</scope>
    <source>
        <strain evidence="10">NBRC 107710</strain>
    </source>
</reference>
<name>A0A7W6AFR2_9HYPH</name>
<protein>
    <submittedName>
        <fullName evidence="10">Membrane protein</fullName>
    </submittedName>
</protein>
<evidence type="ECO:0000256" key="9">
    <source>
        <dbReference type="SAM" id="Phobius"/>
    </source>
</evidence>
<dbReference type="Proteomes" id="UP000517759">
    <property type="component" value="Unassembled WGS sequence"/>
</dbReference>
<proteinExistence type="inferred from homology"/>
<evidence type="ECO:0000256" key="3">
    <source>
        <dbReference type="ARBA" id="ARBA00022475"/>
    </source>
</evidence>
<dbReference type="InterPro" id="IPR007272">
    <property type="entry name" value="Sulf_transp_TsuA/YedE"/>
</dbReference>
<keyword evidence="5 9" id="KW-0812">Transmembrane</keyword>
<evidence type="ECO:0000256" key="6">
    <source>
        <dbReference type="ARBA" id="ARBA00022989"/>
    </source>
</evidence>
<dbReference type="AlphaFoldDB" id="A0A7W6AFR2"/>
<evidence type="ECO:0000256" key="8">
    <source>
        <dbReference type="ARBA" id="ARBA00035655"/>
    </source>
</evidence>
<keyword evidence="3" id="KW-1003">Cell membrane</keyword>
<sequence length="138" mass="13489">MSPYLASLAGGALIGLSVALMLILHGRIAGVSGLVAGLGTDRGERRWVDAAFVAGLVLGPPVVAGLSGAWPAMRIAASLPVLVVAGLLVGFGTRLGSGCTSGHGVAGLARLSPRSIVAVLTFVAAGILTVALVGLGAR</sequence>
<accession>A0A7W6AFR2</accession>
<evidence type="ECO:0000313" key="11">
    <source>
        <dbReference type="EMBL" id="MBB3900714.1"/>
    </source>
</evidence>
<feature type="transmembrane region" description="Helical" evidence="9">
    <location>
        <begin position="75"/>
        <end position="95"/>
    </location>
</feature>
<evidence type="ECO:0000256" key="4">
    <source>
        <dbReference type="ARBA" id="ARBA00022519"/>
    </source>
</evidence>
<keyword evidence="13" id="KW-1185">Reference proteome</keyword>
<gene>
    <name evidence="10" type="ORF">GCM10007884_15760</name>
    <name evidence="11" type="ORF">GGR33_000194</name>
</gene>
<organism evidence="11 12">
    <name type="scientific">Methylobacterium brachythecii</name>
    <dbReference type="NCBI Taxonomy" id="1176177"/>
    <lineage>
        <taxon>Bacteria</taxon>
        <taxon>Pseudomonadati</taxon>
        <taxon>Pseudomonadota</taxon>
        <taxon>Alphaproteobacteria</taxon>
        <taxon>Hyphomicrobiales</taxon>
        <taxon>Methylobacteriaceae</taxon>
        <taxon>Methylobacterium</taxon>
    </lineage>
</organism>
<evidence type="ECO:0000313" key="12">
    <source>
        <dbReference type="Proteomes" id="UP000517759"/>
    </source>
</evidence>
<comment type="similarity">
    <text evidence="8">Belongs to the TsuA/YedE (TC 9.B.102) family.</text>
</comment>
<evidence type="ECO:0000256" key="1">
    <source>
        <dbReference type="ARBA" id="ARBA00004429"/>
    </source>
</evidence>
<dbReference type="EMBL" id="JACIDN010000001">
    <property type="protein sequence ID" value="MBB3900714.1"/>
    <property type="molecule type" value="Genomic_DNA"/>
</dbReference>
<evidence type="ECO:0000313" key="13">
    <source>
        <dbReference type="Proteomes" id="UP001156881"/>
    </source>
</evidence>
<evidence type="ECO:0000256" key="5">
    <source>
        <dbReference type="ARBA" id="ARBA00022692"/>
    </source>
</evidence>
<reference evidence="13" key="2">
    <citation type="journal article" date="2019" name="Int. J. Syst. Evol. Microbiol.">
        <title>The Global Catalogue of Microorganisms (GCM) 10K type strain sequencing project: providing services to taxonomists for standard genome sequencing and annotation.</title>
        <authorList>
            <consortium name="The Broad Institute Genomics Platform"/>
            <consortium name="The Broad Institute Genome Sequencing Center for Infectious Disease"/>
            <person name="Wu L."/>
            <person name="Ma J."/>
        </authorList>
    </citation>
    <scope>NUCLEOTIDE SEQUENCE [LARGE SCALE GENOMIC DNA]</scope>
    <source>
        <strain evidence="13">NBRC 107710</strain>
    </source>
</reference>
<dbReference type="Pfam" id="PF04143">
    <property type="entry name" value="Sulf_transp"/>
    <property type="match status" value="1"/>
</dbReference>
<dbReference type="GO" id="GO:0005886">
    <property type="term" value="C:plasma membrane"/>
    <property type="evidence" value="ECO:0007669"/>
    <property type="project" value="UniProtKB-SubCell"/>
</dbReference>
<dbReference type="EMBL" id="BSPG01000005">
    <property type="protein sequence ID" value="GLS43591.1"/>
    <property type="molecule type" value="Genomic_DNA"/>
</dbReference>
<feature type="transmembrane region" description="Helical" evidence="9">
    <location>
        <begin position="47"/>
        <end position="69"/>
    </location>
</feature>
<keyword evidence="4" id="KW-0997">Cell inner membrane</keyword>